<evidence type="ECO:0000313" key="11">
    <source>
        <dbReference type="Proteomes" id="UP000787472"/>
    </source>
</evidence>
<evidence type="ECO:0000259" key="9">
    <source>
        <dbReference type="PROSITE" id="PS51781"/>
    </source>
</evidence>
<dbReference type="Gene3D" id="1.10.287.1490">
    <property type="match status" value="1"/>
</dbReference>
<proteinExistence type="predicted"/>
<dbReference type="Pfam" id="PF08239">
    <property type="entry name" value="SH3_3"/>
    <property type="match status" value="1"/>
</dbReference>
<evidence type="ECO:0000256" key="1">
    <source>
        <dbReference type="ARBA" id="ARBA00004167"/>
    </source>
</evidence>
<gene>
    <name evidence="10" type="ORF">G8770_08600</name>
</gene>
<evidence type="ECO:0000313" key="10">
    <source>
        <dbReference type="EMBL" id="NHO65597.1"/>
    </source>
</evidence>
<keyword evidence="3 8" id="KW-0732">Signal</keyword>
<evidence type="ECO:0000256" key="6">
    <source>
        <dbReference type="SAM" id="Coils"/>
    </source>
</evidence>
<keyword evidence="4 7" id="KW-1133">Transmembrane helix</keyword>
<accession>A0A9E5JZN2</accession>
<evidence type="ECO:0000256" key="8">
    <source>
        <dbReference type="SAM" id="SignalP"/>
    </source>
</evidence>
<protein>
    <submittedName>
        <fullName evidence="10">TIGR04211 family SH3 domain-containing protein</fullName>
    </submittedName>
</protein>
<evidence type="ECO:0000256" key="7">
    <source>
        <dbReference type="SAM" id="Phobius"/>
    </source>
</evidence>
<organism evidence="10 11">
    <name type="scientific">Pseudomaricurvus hydrocarbonicus</name>
    <dbReference type="NCBI Taxonomy" id="1470433"/>
    <lineage>
        <taxon>Bacteria</taxon>
        <taxon>Pseudomonadati</taxon>
        <taxon>Pseudomonadota</taxon>
        <taxon>Gammaproteobacteria</taxon>
        <taxon>Cellvibrionales</taxon>
        <taxon>Cellvibrionaceae</taxon>
        <taxon>Pseudomaricurvus</taxon>
    </lineage>
</organism>
<sequence length="224" mass="25115">MKQIITLIISTAIALCFSIHTVAAEYRWVDDTLYVPLRSGKGNQYRILDKGLKSGTRLTVISEDDEWTEVKTSSGELGYVRSQYLKNTPTAGLKLATAEANLSKVTAEYQALKKQLSSAQSSGSQLNQELSEANTRIAELQSELTEIKQVSANAIGLNQRHQELMHEHELMQTEVDILKAENQRLQNDTQNTFFLYGAGAVLLGVILTLIIPTLRRRKRYSEWA</sequence>
<reference evidence="10" key="1">
    <citation type="submission" date="2020-03" db="EMBL/GenBank/DDBJ databases">
        <authorList>
            <person name="Guo F."/>
        </authorList>
    </citation>
    <scope>NUCLEOTIDE SEQUENCE</scope>
    <source>
        <strain evidence="10">JCM 30134</strain>
    </source>
</reference>
<dbReference type="SMART" id="SM00287">
    <property type="entry name" value="SH3b"/>
    <property type="match status" value="1"/>
</dbReference>
<keyword evidence="11" id="KW-1185">Reference proteome</keyword>
<feature type="transmembrane region" description="Helical" evidence="7">
    <location>
        <begin position="193"/>
        <end position="214"/>
    </location>
</feature>
<dbReference type="AlphaFoldDB" id="A0A9E5JZN2"/>
<feature type="coiled-coil region" evidence="6">
    <location>
        <begin position="95"/>
        <end position="188"/>
    </location>
</feature>
<dbReference type="Proteomes" id="UP000787472">
    <property type="component" value="Unassembled WGS sequence"/>
</dbReference>
<dbReference type="Gene3D" id="2.30.30.40">
    <property type="entry name" value="SH3 Domains"/>
    <property type="match status" value="1"/>
</dbReference>
<feature type="domain" description="SH3b" evidence="9">
    <location>
        <begin position="23"/>
        <end position="89"/>
    </location>
</feature>
<dbReference type="InterPro" id="IPR003646">
    <property type="entry name" value="SH3-like_bac-type"/>
</dbReference>
<evidence type="ECO:0000256" key="2">
    <source>
        <dbReference type="ARBA" id="ARBA00022692"/>
    </source>
</evidence>
<dbReference type="InterPro" id="IPR016476">
    <property type="entry name" value="SH3_dom_pro"/>
</dbReference>
<dbReference type="NCBIfam" id="TIGR04211">
    <property type="entry name" value="SH3_and_anchor"/>
    <property type="match status" value="1"/>
</dbReference>
<comment type="subcellular location">
    <subcellularLocation>
        <location evidence="1">Membrane</location>
        <topology evidence="1">Single-pass membrane protein</topology>
    </subcellularLocation>
</comment>
<dbReference type="GO" id="GO:0016020">
    <property type="term" value="C:membrane"/>
    <property type="evidence" value="ECO:0007669"/>
    <property type="project" value="UniProtKB-SubCell"/>
</dbReference>
<dbReference type="PROSITE" id="PS51781">
    <property type="entry name" value="SH3B"/>
    <property type="match status" value="1"/>
</dbReference>
<feature type="chain" id="PRO_5038964835" evidence="8">
    <location>
        <begin position="24"/>
        <end position="224"/>
    </location>
</feature>
<name>A0A9E5JZN2_9GAMM</name>
<evidence type="ECO:0000256" key="5">
    <source>
        <dbReference type="ARBA" id="ARBA00023136"/>
    </source>
</evidence>
<evidence type="ECO:0000256" key="3">
    <source>
        <dbReference type="ARBA" id="ARBA00022729"/>
    </source>
</evidence>
<keyword evidence="2 7" id="KW-0812">Transmembrane</keyword>
<keyword evidence="6" id="KW-0175">Coiled coil</keyword>
<evidence type="ECO:0000256" key="4">
    <source>
        <dbReference type="ARBA" id="ARBA00022989"/>
    </source>
</evidence>
<comment type="caution">
    <text evidence="10">The sequence shown here is derived from an EMBL/GenBank/DDBJ whole genome shotgun (WGS) entry which is preliminary data.</text>
</comment>
<feature type="signal peptide" evidence="8">
    <location>
        <begin position="1"/>
        <end position="23"/>
    </location>
</feature>
<dbReference type="EMBL" id="JAAONZ010000004">
    <property type="protein sequence ID" value="NHO65597.1"/>
    <property type="molecule type" value="Genomic_DNA"/>
</dbReference>
<dbReference type="RefSeq" id="WP_167184754.1">
    <property type="nucleotide sequence ID" value="NZ_JAAONZ010000004.1"/>
</dbReference>
<keyword evidence="5 7" id="KW-0472">Membrane</keyword>